<keyword evidence="19" id="KW-0732">Signal</keyword>
<dbReference type="AlphaFoldDB" id="A0AA38W7Y9"/>
<sequence length="912" mass="99095">MAYQKYIPSSLVIQLLLLALVLAIANGQNLKVGFYQKTCPKVEAIVARATADHISVAPSLAAPLLRMHFHDCFVRGCDGSVLLDSTKNNQAEKDGPPNLSLRGYQVIDAAKTALEKECPGVVSCADILALVARDAIYQIKGPYWPVPLGRRDGRVSIASESLTLPSPFDDITRLKARFASKGLSVKDLVVLSGGTLLALLMLYHRNSVVQFHGKGDTDPSLDSDYVPYLKSKCKPTDATTLLEMDPGSFRSFDENYYKIVLKRRGLFVSDATLLADEETSAYVKLQAESNGPTFFKDFEESMVRMGQIGVLNRQGWESETLGTALALGTHSEVALVFDIANGGGLKLGFYKKTCPPAEAIVKRATANYIYRAPSLAASLLRVHFHDCFVRGCDGSVLLNSTKSNQAEKDGPPNLSLRGFQVIDAAKTAVEAACPGVVSCADILALVARDAIHQIKGPFWQVPLGRRDGRVSIASESLTLPAPFASITQLKAQFASKGLSVKDLVVLSGDTDPSLDPKYIPQLKSICFPADQTTLLAMDSGSVGSFDEHYYTTVLKKRGLFQSDAALLNDKKTSAYVKFQAQTRGSTFFKDFQESMMKMGKIGVLTGKDGAYVQSGLRWVVALSIAYDFVNKDKKFLKLGFYKKTCPKVEAIVEKTTANYINRAPTLAAALLRMHFHDCFVRGCDGSVLLNSTKNNPAEKDGPPNLSLRGYQVIDAAKTAVEAACPGVVSCADILALVARDAIHQIKGPFWPVPLGRRDGRVSKASESRTLPAPTANITQLKATFASKGLNVKDLVVLSGKGDTDPSLDSKYVPQLKSKCKPNDKTTFVEMDPGSSKIFDDDYYSIVMKRRGLFASDAALLNDKKTSDYVKLQVQSHGSTFFKDFKESMVKMGQIGVLTGNAGEVRKHCALIN</sequence>
<dbReference type="InterPro" id="IPR002016">
    <property type="entry name" value="Haem_peroxidase"/>
</dbReference>
<dbReference type="InterPro" id="IPR019794">
    <property type="entry name" value="Peroxidases_AS"/>
</dbReference>
<dbReference type="Pfam" id="PF00141">
    <property type="entry name" value="peroxidase"/>
    <property type="match status" value="3"/>
</dbReference>
<keyword evidence="6 15" id="KW-0479">Metal-binding</keyword>
<dbReference type="GO" id="GO:0042744">
    <property type="term" value="P:hydrogen peroxide catabolic process"/>
    <property type="evidence" value="ECO:0007669"/>
    <property type="project" value="UniProtKB-KW"/>
</dbReference>
<feature type="chain" id="PRO_5041449261" description="peroxidase" evidence="19">
    <location>
        <begin position="28"/>
        <end position="912"/>
    </location>
</feature>
<dbReference type="Proteomes" id="UP001172457">
    <property type="component" value="Chromosome 4"/>
</dbReference>
<dbReference type="FunFam" id="1.10.420.10:FF:000001">
    <property type="entry name" value="Peroxidase"/>
    <property type="match status" value="1"/>
</dbReference>
<feature type="disulfide bond" evidence="17">
    <location>
        <begin position="645"/>
        <end position="724"/>
    </location>
</feature>
<keyword evidence="10 17" id="KW-1015">Disulfide bond</keyword>
<evidence type="ECO:0000256" key="10">
    <source>
        <dbReference type="ARBA" id="ARBA00023157"/>
    </source>
</evidence>
<proteinExistence type="inferred from homology"/>
<feature type="binding site" evidence="15">
    <location>
        <position position="698"/>
    </location>
    <ligand>
        <name>Ca(2+)</name>
        <dbReference type="ChEBI" id="CHEBI:29108"/>
        <label>1</label>
    </ligand>
</feature>
<accession>A0AA38W7Y9</accession>
<evidence type="ECO:0000256" key="15">
    <source>
        <dbReference type="PIRSR" id="PIRSR600823-3"/>
    </source>
</evidence>
<feature type="binding site" evidence="15">
    <location>
        <position position="677"/>
    </location>
    <ligand>
        <name>Ca(2+)</name>
        <dbReference type="ChEBI" id="CHEBI:29108"/>
        <label>1</label>
    </ligand>
</feature>
<evidence type="ECO:0000256" key="6">
    <source>
        <dbReference type="ARBA" id="ARBA00022723"/>
    </source>
</evidence>
<feature type="binding site" evidence="15">
    <location>
        <position position="686"/>
    </location>
    <ligand>
        <name>Ca(2+)</name>
        <dbReference type="ChEBI" id="CHEBI:29108"/>
        <label>1</label>
    </ligand>
</feature>
<dbReference type="GO" id="GO:0140825">
    <property type="term" value="F:lactoperoxidase activity"/>
    <property type="evidence" value="ECO:0007669"/>
    <property type="project" value="UniProtKB-EC"/>
</dbReference>
<dbReference type="CDD" id="cd00693">
    <property type="entry name" value="secretory_peroxidase"/>
    <property type="match status" value="3"/>
</dbReference>
<organism evidence="21 22">
    <name type="scientific">Centaurea solstitialis</name>
    <name type="common">yellow star-thistle</name>
    <dbReference type="NCBI Taxonomy" id="347529"/>
    <lineage>
        <taxon>Eukaryota</taxon>
        <taxon>Viridiplantae</taxon>
        <taxon>Streptophyta</taxon>
        <taxon>Embryophyta</taxon>
        <taxon>Tracheophyta</taxon>
        <taxon>Spermatophyta</taxon>
        <taxon>Magnoliopsida</taxon>
        <taxon>eudicotyledons</taxon>
        <taxon>Gunneridae</taxon>
        <taxon>Pentapetalae</taxon>
        <taxon>asterids</taxon>
        <taxon>campanulids</taxon>
        <taxon>Asterales</taxon>
        <taxon>Asteraceae</taxon>
        <taxon>Carduoideae</taxon>
        <taxon>Cardueae</taxon>
        <taxon>Centaureinae</taxon>
        <taxon>Centaurea</taxon>
    </lineage>
</organism>
<evidence type="ECO:0000256" key="2">
    <source>
        <dbReference type="ARBA" id="ARBA00001970"/>
    </source>
</evidence>
<keyword evidence="9" id="KW-0408">Iron</keyword>
<evidence type="ECO:0000256" key="4">
    <source>
        <dbReference type="ARBA" id="ARBA00022559"/>
    </source>
</evidence>
<dbReference type="EC" id="1.11.1.7" evidence="3"/>
<dbReference type="GO" id="GO:0006979">
    <property type="term" value="P:response to oxidative stress"/>
    <property type="evidence" value="ECO:0007669"/>
    <property type="project" value="InterPro"/>
</dbReference>
<evidence type="ECO:0000313" key="22">
    <source>
        <dbReference type="Proteomes" id="UP001172457"/>
    </source>
</evidence>
<name>A0AA38W7Y9_9ASTR</name>
<evidence type="ECO:0000256" key="19">
    <source>
        <dbReference type="SAM" id="SignalP"/>
    </source>
</evidence>
<evidence type="ECO:0000256" key="8">
    <source>
        <dbReference type="ARBA" id="ARBA00023002"/>
    </source>
</evidence>
<protein>
    <recommendedName>
        <fullName evidence="3">peroxidase</fullName>
        <ecNumber evidence="3">1.11.1.7</ecNumber>
    </recommendedName>
</protein>
<dbReference type="GO" id="GO:0020037">
    <property type="term" value="F:heme binding"/>
    <property type="evidence" value="ECO:0007669"/>
    <property type="project" value="InterPro"/>
</dbReference>
<feature type="disulfide bond" evidence="17">
    <location>
        <begin position="730"/>
        <end position="908"/>
    </location>
</feature>
<dbReference type="InterPro" id="IPR000823">
    <property type="entry name" value="Peroxidase_pln"/>
</dbReference>
<dbReference type="Gene3D" id="1.10.520.10">
    <property type="match status" value="3"/>
</dbReference>
<keyword evidence="7 15" id="KW-0106">Calcium</keyword>
<feature type="active site" description="Proton acceptor" evidence="13">
    <location>
        <position position="676"/>
    </location>
</feature>
<feature type="binding site" evidence="15">
    <location>
        <position position="684"/>
    </location>
    <ligand>
        <name>Ca(2+)</name>
        <dbReference type="ChEBI" id="CHEBI:29108"/>
        <label>1</label>
    </ligand>
</feature>
<evidence type="ECO:0000256" key="16">
    <source>
        <dbReference type="PIRSR" id="PIRSR600823-4"/>
    </source>
</evidence>
<keyword evidence="4" id="KW-0575">Peroxidase</keyword>
<evidence type="ECO:0000256" key="5">
    <source>
        <dbReference type="ARBA" id="ARBA00022617"/>
    </source>
</evidence>
<keyword evidence="12" id="KW-0376">Hydrogen peroxide</keyword>
<keyword evidence="11" id="KW-0325">Glycoprotein</keyword>
<keyword evidence="8" id="KW-0560">Oxidoreductase</keyword>
<feature type="domain" description="Plant heme peroxidase family profile" evidence="20">
    <location>
        <begin position="354"/>
        <end position="609"/>
    </location>
</feature>
<evidence type="ECO:0000256" key="14">
    <source>
        <dbReference type="PIRSR" id="PIRSR600823-2"/>
    </source>
</evidence>
<feature type="binding site" evidence="14">
    <location>
        <position position="771"/>
    </location>
    <ligand>
        <name>substrate</name>
    </ligand>
</feature>
<evidence type="ECO:0000256" key="12">
    <source>
        <dbReference type="ARBA" id="ARBA00023324"/>
    </source>
</evidence>
<evidence type="ECO:0000256" key="17">
    <source>
        <dbReference type="PIRSR" id="PIRSR600823-5"/>
    </source>
</evidence>
<dbReference type="PANTHER" id="PTHR31235">
    <property type="entry name" value="PEROXIDASE 25-RELATED"/>
    <property type="match status" value="1"/>
</dbReference>
<evidence type="ECO:0000313" key="21">
    <source>
        <dbReference type="EMBL" id="KAJ9550292.1"/>
    </source>
</evidence>
<dbReference type="PROSITE" id="PS00436">
    <property type="entry name" value="PEROXIDASE_2"/>
    <property type="match status" value="3"/>
</dbReference>
<feature type="domain" description="Plant heme peroxidase family profile" evidence="20">
    <location>
        <begin position="635"/>
        <end position="912"/>
    </location>
</feature>
<feature type="site" description="Transition state stabilizer" evidence="16">
    <location>
        <position position="672"/>
    </location>
</feature>
<keyword evidence="22" id="KW-1185">Reference proteome</keyword>
<dbReference type="PROSITE" id="PS50873">
    <property type="entry name" value="PEROXIDASE_4"/>
    <property type="match status" value="3"/>
</dbReference>
<keyword evidence="5" id="KW-0349">Heme</keyword>
<dbReference type="SUPFAM" id="SSF48113">
    <property type="entry name" value="Heme-dependent peroxidases"/>
    <property type="match status" value="3"/>
</dbReference>
<dbReference type="Gene3D" id="1.10.420.10">
    <property type="entry name" value="Peroxidase, domain 2"/>
    <property type="match status" value="3"/>
</dbReference>
<comment type="cofactor">
    <cofactor evidence="2">
        <name>heme b</name>
        <dbReference type="ChEBI" id="CHEBI:60344"/>
    </cofactor>
</comment>
<comment type="cofactor">
    <cofactor evidence="15">
        <name>Ca(2+)</name>
        <dbReference type="ChEBI" id="CHEBI:29108"/>
    </cofactor>
    <text evidence="15">Binds 2 calcium ions per subunit.</text>
</comment>
<evidence type="ECO:0000256" key="18">
    <source>
        <dbReference type="RuleBase" id="RU004241"/>
    </source>
</evidence>
<gene>
    <name evidence="21" type="ORF">OSB04_014337</name>
</gene>
<reference evidence="21" key="1">
    <citation type="submission" date="2023-03" db="EMBL/GenBank/DDBJ databases">
        <title>Chromosome-scale reference genome and RAD-based genetic map of yellow starthistle (Centaurea solstitialis) reveal putative structural variation and QTLs associated with invader traits.</title>
        <authorList>
            <person name="Reatini B."/>
            <person name="Cang F.A."/>
            <person name="Jiang Q."/>
            <person name="Mckibben M.T.W."/>
            <person name="Barker M.S."/>
            <person name="Rieseberg L.H."/>
            <person name="Dlugosch K.M."/>
        </authorList>
    </citation>
    <scope>NUCLEOTIDE SEQUENCE</scope>
    <source>
        <strain evidence="21">CAN-66</strain>
        <tissue evidence="21">Leaf</tissue>
    </source>
</reference>
<dbReference type="InterPro" id="IPR033905">
    <property type="entry name" value="Secretory_peroxidase"/>
</dbReference>
<dbReference type="EMBL" id="JARYMX010000004">
    <property type="protein sequence ID" value="KAJ9550292.1"/>
    <property type="molecule type" value="Genomic_DNA"/>
</dbReference>
<comment type="similarity">
    <text evidence="18">Belongs to the peroxidase family.</text>
</comment>
<evidence type="ECO:0000256" key="1">
    <source>
        <dbReference type="ARBA" id="ARBA00000189"/>
    </source>
</evidence>
<evidence type="ECO:0000256" key="9">
    <source>
        <dbReference type="ARBA" id="ARBA00023004"/>
    </source>
</evidence>
<dbReference type="InterPro" id="IPR010255">
    <property type="entry name" value="Haem_peroxidase_sf"/>
</dbReference>
<feature type="domain" description="Plant heme peroxidase family profile" evidence="20">
    <location>
        <begin position="29"/>
        <end position="358"/>
    </location>
</feature>
<evidence type="ECO:0000259" key="20">
    <source>
        <dbReference type="PROSITE" id="PS50873"/>
    </source>
</evidence>
<feature type="disulfide bond" evidence="17">
    <location>
        <begin position="678"/>
        <end position="683"/>
    </location>
</feature>
<dbReference type="PRINTS" id="PR00461">
    <property type="entry name" value="PLPEROXIDASE"/>
</dbReference>
<comment type="catalytic activity">
    <reaction evidence="1">
        <text>2 a phenolic donor + H2O2 = 2 a phenolic radical donor + 2 H2O</text>
        <dbReference type="Rhea" id="RHEA:56136"/>
        <dbReference type="ChEBI" id="CHEBI:15377"/>
        <dbReference type="ChEBI" id="CHEBI:16240"/>
        <dbReference type="ChEBI" id="CHEBI:139520"/>
        <dbReference type="ChEBI" id="CHEBI:139521"/>
        <dbReference type="EC" id="1.11.1.7"/>
    </reaction>
</comment>
<feature type="binding site" evidence="15">
    <location>
        <position position="682"/>
    </location>
    <ligand>
        <name>Ca(2+)</name>
        <dbReference type="ChEBI" id="CHEBI:29108"/>
        <label>1</label>
    </ligand>
</feature>
<feature type="binding site" evidence="15">
    <location>
        <position position="839"/>
    </location>
    <ligand>
        <name>Ca(2+)</name>
        <dbReference type="ChEBI" id="CHEBI:29108"/>
        <label>2</label>
    </ligand>
</feature>
<evidence type="ECO:0000256" key="11">
    <source>
        <dbReference type="ARBA" id="ARBA00023180"/>
    </source>
</evidence>
<dbReference type="FunFam" id="1.10.520.10:FF:000001">
    <property type="entry name" value="Peroxidase"/>
    <property type="match status" value="3"/>
</dbReference>
<evidence type="ECO:0000256" key="3">
    <source>
        <dbReference type="ARBA" id="ARBA00012313"/>
    </source>
</evidence>
<evidence type="ECO:0000256" key="7">
    <source>
        <dbReference type="ARBA" id="ARBA00022837"/>
    </source>
</evidence>
<comment type="caution">
    <text evidence="21">The sequence shown here is derived from an EMBL/GenBank/DDBJ whole genome shotgun (WGS) entry which is preliminary data.</text>
</comment>
<dbReference type="GO" id="GO:0046872">
    <property type="term" value="F:metal ion binding"/>
    <property type="evidence" value="ECO:0007669"/>
    <property type="project" value="UniProtKB-KW"/>
</dbReference>
<feature type="binding site" evidence="15">
    <location>
        <position position="831"/>
    </location>
    <ligand>
        <name>Ca(2+)</name>
        <dbReference type="ChEBI" id="CHEBI:29108"/>
        <label>2</label>
    </ligand>
</feature>
<feature type="binding site" evidence="15">
    <location>
        <position position="680"/>
    </location>
    <ligand>
        <name>Ca(2+)</name>
        <dbReference type="ChEBI" id="CHEBI:29108"/>
        <label>1</label>
    </ligand>
</feature>
<dbReference type="PRINTS" id="PR00458">
    <property type="entry name" value="PEROXIDASE"/>
</dbReference>
<feature type="signal peptide" evidence="19">
    <location>
        <begin position="1"/>
        <end position="27"/>
    </location>
</feature>
<evidence type="ECO:0000256" key="13">
    <source>
        <dbReference type="PIRSR" id="PIRSR600823-1"/>
    </source>
</evidence>